<protein>
    <recommendedName>
        <fullName evidence="3">Uncharacterized protein ycf35</fullName>
    </recommendedName>
</protein>
<geneLocation type="plastid" evidence="5"/>
<accession>A0A4D6WW50</accession>
<gene>
    <name evidence="5" type="primary">ycf35</name>
</gene>
<comment type="similarity">
    <text evidence="2">Belongs to the ycf35 family.</text>
</comment>
<evidence type="ECO:0000256" key="4">
    <source>
        <dbReference type="ARBA" id="ARBA00022640"/>
    </source>
</evidence>
<sequence>MSHFSKIKTNISNLQILKKTLKDLGFDYIESSSEYNQMDVFKTHINSGILFSFKWDNNEYNLIADYDLWKLNMSIDYFVEKLKQNYAINLIINESSINGFTQKSFIQMRDGSIKLTVQKWNK</sequence>
<dbReference type="PANTHER" id="PTHR39638:SF2">
    <property type="entry name" value="YCF35"/>
    <property type="match status" value="1"/>
</dbReference>
<evidence type="ECO:0000256" key="1">
    <source>
        <dbReference type="ARBA" id="ARBA00004474"/>
    </source>
</evidence>
<reference evidence="5" key="2">
    <citation type="submission" date="2019-04" db="EMBL/GenBank/DDBJ databases">
        <authorList>
            <person name="Pasella M."/>
        </authorList>
    </citation>
    <scope>NUCLEOTIDE SEQUENCE</scope>
    <source>
        <strain evidence="5">PD2948_2</strain>
    </source>
</reference>
<keyword evidence="4 5" id="KW-0934">Plastid</keyword>
<dbReference type="GO" id="GO:0009536">
    <property type="term" value="C:plastid"/>
    <property type="evidence" value="ECO:0007669"/>
    <property type="project" value="UniProtKB-SubCell"/>
</dbReference>
<dbReference type="PANTHER" id="PTHR39638">
    <property type="entry name" value="YCF35"/>
    <property type="match status" value="1"/>
</dbReference>
<dbReference type="AlphaFoldDB" id="A0A4D6WW50"/>
<dbReference type="Pfam" id="PF06868">
    <property type="entry name" value="DUF1257"/>
    <property type="match status" value="1"/>
</dbReference>
<dbReference type="EMBL" id="MK814641">
    <property type="protein sequence ID" value="QCI05805.1"/>
    <property type="molecule type" value="Genomic_DNA"/>
</dbReference>
<name>A0A4D6WW50_9FLOR</name>
<comment type="subcellular location">
    <subcellularLocation>
        <location evidence="1">Plastid</location>
    </subcellularLocation>
</comment>
<organism evidence="5">
    <name type="scientific">Dasysiphonia japonica</name>
    <dbReference type="NCBI Taxonomy" id="2506492"/>
    <lineage>
        <taxon>Eukaryota</taxon>
        <taxon>Rhodophyta</taxon>
        <taxon>Florideophyceae</taxon>
        <taxon>Rhodymeniophycidae</taxon>
        <taxon>Ceramiales</taxon>
        <taxon>Dasyaceae</taxon>
        <taxon>Dasysiphonia</taxon>
    </lineage>
</organism>
<dbReference type="InterPro" id="IPR009666">
    <property type="entry name" value="Uncharacterised_Ycf35"/>
</dbReference>
<reference evidence="5" key="1">
    <citation type="journal article" date="2019" name="Mol. Phylogenet. Evol.">
        <title>Morphological evolution and classification of the red algal order Ceramiales inferred using plastid phylogenomics.</title>
        <authorList>
            <person name="Diaz-Tapia P."/>
            <person name="Pasella M.M."/>
            <person name="Verbruggen H."/>
            <person name="Maggs C.A."/>
        </authorList>
    </citation>
    <scope>NUCLEOTIDE SEQUENCE</scope>
    <source>
        <strain evidence="5">PD2948_2</strain>
    </source>
</reference>
<evidence type="ECO:0000256" key="2">
    <source>
        <dbReference type="ARBA" id="ARBA00009068"/>
    </source>
</evidence>
<proteinExistence type="inferred from homology"/>
<evidence type="ECO:0000313" key="5">
    <source>
        <dbReference type="EMBL" id="QCI05805.1"/>
    </source>
</evidence>
<evidence type="ECO:0000256" key="3">
    <source>
        <dbReference type="ARBA" id="ARBA00021585"/>
    </source>
</evidence>